<dbReference type="AlphaFoldDB" id="A0A0E9TNN7"/>
<organism evidence="1">
    <name type="scientific">Anguilla anguilla</name>
    <name type="common">European freshwater eel</name>
    <name type="synonym">Muraena anguilla</name>
    <dbReference type="NCBI Taxonomy" id="7936"/>
    <lineage>
        <taxon>Eukaryota</taxon>
        <taxon>Metazoa</taxon>
        <taxon>Chordata</taxon>
        <taxon>Craniata</taxon>
        <taxon>Vertebrata</taxon>
        <taxon>Euteleostomi</taxon>
        <taxon>Actinopterygii</taxon>
        <taxon>Neopterygii</taxon>
        <taxon>Teleostei</taxon>
        <taxon>Anguilliformes</taxon>
        <taxon>Anguillidae</taxon>
        <taxon>Anguilla</taxon>
    </lineage>
</organism>
<sequence length="33" mass="3775">MPYVTPRQDTCREQTAQCLIKKFELSLCISSQG</sequence>
<proteinExistence type="predicted"/>
<name>A0A0E9TNN7_ANGAN</name>
<reference evidence="1" key="2">
    <citation type="journal article" date="2015" name="Fish Shellfish Immunol.">
        <title>Early steps in the European eel (Anguilla anguilla)-Vibrio vulnificus interaction in the gills: Role of the RtxA13 toxin.</title>
        <authorList>
            <person name="Callol A."/>
            <person name="Pajuelo D."/>
            <person name="Ebbesson L."/>
            <person name="Teles M."/>
            <person name="MacKenzie S."/>
            <person name="Amaro C."/>
        </authorList>
    </citation>
    <scope>NUCLEOTIDE SEQUENCE</scope>
</reference>
<accession>A0A0E9TNN7</accession>
<dbReference type="EMBL" id="GBXM01053361">
    <property type="protein sequence ID" value="JAH55216.1"/>
    <property type="molecule type" value="Transcribed_RNA"/>
</dbReference>
<reference evidence="1" key="1">
    <citation type="submission" date="2014-11" db="EMBL/GenBank/DDBJ databases">
        <authorList>
            <person name="Amaro Gonzalez C."/>
        </authorList>
    </citation>
    <scope>NUCLEOTIDE SEQUENCE</scope>
</reference>
<protein>
    <submittedName>
        <fullName evidence="1">Uncharacterized protein</fullName>
    </submittedName>
</protein>
<evidence type="ECO:0000313" key="1">
    <source>
        <dbReference type="EMBL" id="JAH55216.1"/>
    </source>
</evidence>